<feature type="compositionally biased region" description="Low complexity" evidence="4">
    <location>
        <begin position="649"/>
        <end position="667"/>
    </location>
</feature>
<dbReference type="GO" id="GO:0031509">
    <property type="term" value="P:subtelomeric heterochromatin formation"/>
    <property type="evidence" value="ECO:0007669"/>
    <property type="project" value="TreeGrafter"/>
</dbReference>
<gene>
    <name evidence="7" type="ORF">E3P99_00909</name>
</gene>
<feature type="compositionally biased region" description="Polar residues" evidence="4">
    <location>
        <begin position="566"/>
        <end position="577"/>
    </location>
</feature>
<comment type="subcellular location">
    <subcellularLocation>
        <location evidence="1 3">Nucleus</location>
    </subcellularLocation>
</comment>
<dbReference type="PROSITE" id="PS50827">
    <property type="entry name" value="DDT"/>
    <property type="match status" value="1"/>
</dbReference>
<evidence type="ECO:0000313" key="7">
    <source>
        <dbReference type="EMBL" id="TIA91796.1"/>
    </source>
</evidence>
<dbReference type="PROSITE" id="PS51136">
    <property type="entry name" value="WAC"/>
    <property type="match status" value="1"/>
</dbReference>
<evidence type="ECO:0000256" key="2">
    <source>
        <dbReference type="ARBA" id="ARBA00023242"/>
    </source>
</evidence>
<protein>
    <recommendedName>
        <fullName evidence="9">DDT domain-containing protein</fullName>
    </recommendedName>
</protein>
<evidence type="ECO:0000259" key="5">
    <source>
        <dbReference type="PROSITE" id="PS50827"/>
    </source>
</evidence>
<dbReference type="PANTHER" id="PTHR32075">
    <property type="entry name" value="ISWI CHROMATIN-REMODELING COMPLEX SUBUNIT YPL216W-RELATED"/>
    <property type="match status" value="1"/>
</dbReference>
<feature type="compositionally biased region" description="Acidic residues" evidence="4">
    <location>
        <begin position="696"/>
        <end position="730"/>
    </location>
</feature>
<comment type="caution">
    <text evidence="7">The sequence shown here is derived from an EMBL/GenBank/DDBJ whole genome shotgun (WGS) entry which is preliminary data.</text>
</comment>
<feature type="compositionally biased region" description="Basic and acidic residues" evidence="4">
    <location>
        <begin position="731"/>
        <end position="751"/>
    </location>
</feature>
<evidence type="ECO:0000313" key="8">
    <source>
        <dbReference type="Proteomes" id="UP000310189"/>
    </source>
</evidence>
<dbReference type="GO" id="GO:0000781">
    <property type="term" value="C:chromosome, telomeric region"/>
    <property type="evidence" value="ECO:0007669"/>
    <property type="project" value="GOC"/>
</dbReference>
<reference evidence="7 8" key="1">
    <citation type="submission" date="2019-03" db="EMBL/GenBank/DDBJ databases">
        <title>Sequencing 23 genomes of Wallemia ichthyophaga.</title>
        <authorList>
            <person name="Gostincar C."/>
        </authorList>
    </citation>
    <scope>NUCLEOTIDE SEQUENCE [LARGE SCALE GENOMIC DNA]</scope>
    <source>
        <strain evidence="7 8">EXF-5753</strain>
    </source>
</reference>
<feature type="region of interest" description="Disordered" evidence="4">
    <location>
        <begin position="640"/>
        <end position="751"/>
    </location>
</feature>
<dbReference type="InterPro" id="IPR013136">
    <property type="entry name" value="WSTF_Acf1_Cbp146"/>
</dbReference>
<dbReference type="AlphaFoldDB" id="A0A4T0FXN6"/>
<dbReference type="GO" id="GO:0005634">
    <property type="term" value="C:nucleus"/>
    <property type="evidence" value="ECO:0007669"/>
    <property type="project" value="UniProtKB-SubCell"/>
</dbReference>
<feature type="domain" description="DDT" evidence="5">
    <location>
        <begin position="409"/>
        <end position="473"/>
    </location>
</feature>
<feature type="compositionally biased region" description="Basic and acidic residues" evidence="4">
    <location>
        <begin position="311"/>
        <end position="322"/>
    </location>
</feature>
<feature type="region of interest" description="Disordered" evidence="4">
    <location>
        <begin position="311"/>
        <end position="345"/>
    </location>
</feature>
<feature type="region of interest" description="Disordered" evidence="4">
    <location>
        <begin position="550"/>
        <end position="579"/>
    </location>
</feature>
<dbReference type="OrthoDB" id="332390at2759"/>
<dbReference type="InterPro" id="IPR018501">
    <property type="entry name" value="DDT_dom"/>
</dbReference>
<feature type="domain" description="WAC" evidence="6">
    <location>
        <begin position="37"/>
        <end position="146"/>
    </location>
</feature>
<evidence type="ECO:0000256" key="4">
    <source>
        <dbReference type="SAM" id="MobiDB-lite"/>
    </source>
</evidence>
<dbReference type="InterPro" id="IPR028941">
    <property type="entry name" value="WHIM2_dom"/>
</dbReference>
<evidence type="ECO:0008006" key="9">
    <source>
        <dbReference type="Google" id="ProtNLM"/>
    </source>
</evidence>
<dbReference type="GO" id="GO:0000785">
    <property type="term" value="C:chromatin"/>
    <property type="evidence" value="ECO:0007669"/>
    <property type="project" value="UniProtKB-ARBA"/>
</dbReference>
<evidence type="ECO:0000259" key="6">
    <source>
        <dbReference type="PROSITE" id="PS51136"/>
    </source>
</evidence>
<proteinExistence type="predicted"/>
<name>A0A4T0FXN6_9BASI</name>
<dbReference type="Pfam" id="PF10537">
    <property type="entry name" value="WAC_Acf1_DNA_bd"/>
    <property type="match status" value="1"/>
</dbReference>
<dbReference type="Pfam" id="PF15613">
    <property type="entry name" value="WSD"/>
    <property type="match status" value="1"/>
</dbReference>
<keyword evidence="2 3" id="KW-0539">Nucleus</keyword>
<feature type="compositionally biased region" description="Polar residues" evidence="4">
    <location>
        <begin position="668"/>
        <end position="690"/>
    </location>
</feature>
<sequence length="962" mass="109214">MPTVKRRPVELIPNPASADPQTEVFYIQSTSEIFLDYALVVALPVLPSLTRYSSYISRLFYLREHIFQCTNSGKNNLTYAEAIASEKAEAKKMEARFQPAIRAPILRSAAFQVISRLDSLVDLIFDRFKNRFWPGESVFVDVHGQKYFARIVNVYPPQEIVQYIQQHREPDAKRVKTEAASEDPVQEVNGIRVSELHRMGVDLEVPQVEADAADPPLSYYYTVQLAGQDDKFSGSYMELKAASLSRDRLMFSKSILRKYLRDSLHRSTAVGAPWRVKADIARAFNIPEEMTLETKHKNDVDRRYRVEERKRLMEGKAHEPKIEQPQLPLPETAPKPRAKPRPKPVKKEYGILPKVQQVVAAVKEKEKKKSTKYPCEDLDIILTTREINARSKENSLVRPTPAKPISASHSTFDKLLQVWAFLNIFEIPLHLSVFTLDDLTKVLQLSTNEQGVPDLLTEIHVCLLNMLIRERDHVEGLTEAPLNEEASADQEWVLETVDRYGNSWTRKLMNEPSERKQLWLRSTVGCLRGHLTNETHVQYRNIFAHLFPPKKEGEKNEAGSAKSENRQGSASSLSSIGDETKPEDRYFTLAMDDKLLLLLGLIDRVKMTKHIRSFVDKAEPHLTELRKEKMDLNREKRKLTEQLEGGDKGNAQAPAGAAPAPANGSASTQPVAASVSEQASEPVADNQSEALSEPPPADEEADEDEEEDDEEVDQLASDSDEEMAEEEEEPVDSKTKAKEAKPEPKPVKLTPEEEVARMSVRVEEVDNEFRSTSGTLRLRPLGEDRFFNTYWFFDGLGSRPLQGTAANPGGEYETGRLFVHRPHLPDPAVMSASYELISRLMEDTESDLPKDERLYAQVERDISDLLADRRKEEEGEEGVLAPGEWGAYDSVDDIKSLMNWLQQKGNRELALRNSLQRWLPWMERSINSRKDSLKNAVQDGQMDIDAAHSSTSYRSWTNKRIS</sequence>
<dbReference type="Proteomes" id="UP000310189">
    <property type="component" value="Unassembled WGS sequence"/>
</dbReference>
<keyword evidence="8" id="KW-1185">Reference proteome</keyword>
<dbReference type="EMBL" id="SPNW01000010">
    <property type="protein sequence ID" value="TIA91796.1"/>
    <property type="molecule type" value="Genomic_DNA"/>
</dbReference>
<accession>A0A4T0FXN6</accession>
<organism evidence="7 8">
    <name type="scientific">Wallemia hederae</name>
    <dbReference type="NCBI Taxonomy" id="1540922"/>
    <lineage>
        <taxon>Eukaryota</taxon>
        <taxon>Fungi</taxon>
        <taxon>Dikarya</taxon>
        <taxon>Basidiomycota</taxon>
        <taxon>Wallemiomycotina</taxon>
        <taxon>Wallemiomycetes</taxon>
        <taxon>Wallemiales</taxon>
        <taxon>Wallemiaceae</taxon>
        <taxon>Wallemia</taxon>
    </lineage>
</organism>
<evidence type="ECO:0000256" key="3">
    <source>
        <dbReference type="PROSITE-ProRule" id="PRU00475"/>
    </source>
</evidence>
<dbReference type="PANTHER" id="PTHR32075:SF6">
    <property type="entry name" value="ISWI CHROMATIN-REMODELING COMPLEX SUBUNIT YPL216W-RELATED"/>
    <property type="match status" value="1"/>
</dbReference>
<evidence type="ECO:0000256" key="1">
    <source>
        <dbReference type="ARBA" id="ARBA00004123"/>
    </source>
</evidence>
<dbReference type="Pfam" id="PF02791">
    <property type="entry name" value="DDT"/>
    <property type="match status" value="1"/>
</dbReference>